<evidence type="ECO:0000256" key="1">
    <source>
        <dbReference type="ARBA" id="ARBA00004141"/>
    </source>
</evidence>
<dbReference type="KEGG" id="lak:106167321"/>
<dbReference type="InterPro" id="IPR036259">
    <property type="entry name" value="MFS_trans_sf"/>
</dbReference>
<evidence type="ECO:0000256" key="4">
    <source>
        <dbReference type="ARBA" id="ARBA00023136"/>
    </source>
</evidence>
<keyword evidence="2 5" id="KW-0812">Transmembrane</keyword>
<dbReference type="InterPro" id="IPR001958">
    <property type="entry name" value="Tet-R_TetA/multi-R_MdtG-like"/>
</dbReference>
<proteinExistence type="predicted"/>
<accession>A0A1S3IUA9</accession>
<dbReference type="STRING" id="7574.A0A1S3IUA9"/>
<sequence length="422" mass="46089">MAEANSMVLNVIYLSGFLDLFGVSLFLPLLSSYAMDLGASSTVIGMLGSLYGTLQFVAGPIVGKWSDVSGHRHALILCLILSAFGYLLLGFSYSLVIMFLARIPSGIFKHSQNISKAYITDITPKDHHSAVFGRFNAVSSFGFILGPPVGGHIAELPGGFQLAVTVTGGIFILNAGMLWYFVPEMKPGDLTTETIRQKNRVPAALNANNKEMKVRNSWTHSLAQFLKSFQNIDWRNLCDIFLIKLILGIGALLYRNQYTLFLKTRFNASPSTIGYMISYSAIASACAGFMMGHIVKWYNNDTKLLHHATAMMFISLIMTAIVPNVFWMVVIGTPLALSTSICRVIITNLIIEKGHEHDSAALLGIGQSIMSIGRIVAPVLAGFSSEFSVVAPNLISASCSFIAFLMLVILQRLTPKESRKID</sequence>
<dbReference type="AlphaFoldDB" id="A0A1S3IUA9"/>
<gene>
    <name evidence="8" type="primary">LOC106167321</name>
</gene>
<dbReference type="PRINTS" id="PR01035">
    <property type="entry name" value="TCRTETA"/>
</dbReference>
<dbReference type="PROSITE" id="PS50850">
    <property type="entry name" value="MFS"/>
    <property type="match status" value="1"/>
</dbReference>
<dbReference type="Proteomes" id="UP000085678">
    <property type="component" value="Unplaced"/>
</dbReference>
<evidence type="ECO:0000313" key="7">
    <source>
        <dbReference type="Proteomes" id="UP000085678"/>
    </source>
</evidence>
<dbReference type="PANTHER" id="PTHR24002">
    <property type="entry name" value="SOLUTE CARRIER FAMILY 22 MEMBER 18"/>
    <property type="match status" value="1"/>
</dbReference>
<feature type="transmembrane region" description="Helical" evidence="5">
    <location>
        <begin position="389"/>
        <end position="410"/>
    </location>
</feature>
<feature type="transmembrane region" description="Helical" evidence="5">
    <location>
        <begin position="273"/>
        <end position="292"/>
    </location>
</feature>
<dbReference type="GO" id="GO:0005635">
    <property type="term" value="C:nuclear envelope"/>
    <property type="evidence" value="ECO:0007669"/>
    <property type="project" value="TreeGrafter"/>
</dbReference>
<dbReference type="PANTHER" id="PTHR24002:SF3">
    <property type="entry name" value="SOLUTE CARRIER FAMILY 22 MEMBER 18"/>
    <property type="match status" value="1"/>
</dbReference>
<dbReference type="RefSeq" id="XP_013401521.1">
    <property type="nucleotide sequence ID" value="XM_013546067.2"/>
</dbReference>
<evidence type="ECO:0000256" key="2">
    <source>
        <dbReference type="ARBA" id="ARBA00022692"/>
    </source>
</evidence>
<dbReference type="Pfam" id="PF07690">
    <property type="entry name" value="MFS_1"/>
    <property type="match status" value="2"/>
</dbReference>
<comment type="subcellular location">
    <subcellularLocation>
        <location evidence="1">Membrane</location>
        <topology evidence="1">Multi-pass membrane protein</topology>
    </subcellularLocation>
</comment>
<keyword evidence="4 5" id="KW-0472">Membrane</keyword>
<evidence type="ECO:0000256" key="5">
    <source>
        <dbReference type="SAM" id="Phobius"/>
    </source>
</evidence>
<dbReference type="CDD" id="cd17390">
    <property type="entry name" value="MFS_MFSD9"/>
    <property type="match status" value="1"/>
</dbReference>
<dbReference type="SUPFAM" id="SSF103473">
    <property type="entry name" value="MFS general substrate transporter"/>
    <property type="match status" value="1"/>
</dbReference>
<evidence type="ECO:0000259" key="6">
    <source>
        <dbReference type="PROSITE" id="PS50850"/>
    </source>
</evidence>
<protein>
    <submittedName>
        <fullName evidence="8">Major facilitator superfamily domain-containing protein 9-like</fullName>
    </submittedName>
</protein>
<feature type="transmembrane region" description="Helical" evidence="5">
    <location>
        <begin position="304"/>
        <end position="322"/>
    </location>
</feature>
<dbReference type="GO" id="GO:0016020">
    <property type="term" value="C:membrane"/>
    <property type="evidence" value="ECO:0007669"/>
    <property type="project" value="UniProtKB-SubCell"/>
</dbReference>
<dbReference type="InterPro" id="IPR020846">
    <property type="entry name" value="MFS_dom"/>
</dbReference>
<evidence type="ECO:0000256" key="3">
    <source>
        <dbReference type="ARBA" id="ARBA00022989"/>
    </source>
</evidence>
<feature type="domain" description="Major facilitator superfamily (MFS) profile" evidence="6">
    <location>
        <begin position="8"/>
        <end position="415"/>
    </location>
</feature>
<feature type="transmembrane region" description="Helical" evidence="5">
    <location>
        <begin position="74"/>
        <end position="101"/>
    </location>
</feature>
<feature type="transmembrane region" description="Helical" evidence="5">
    <location>
        <begin position="12"/>
        <end position="30"/>
    </location>
</feature>
<dbReference type="InterPro" id="IPR011701">
    <property type="entry name" value="MFS"/>
</dbReference>
<dbReference type="OrthoDB" id="10262656at2759"/>
<dbReference type="GeneID" id="106167321"/>
<feature type="transmembrane region" description="Helical" evidence="5">
    <location>
        <begin position="234"/>
        <end position="253"/>
    </location>
</feature>
<reference evidence="8" key="1">
    <citation type="submission" date="2025-08" db="UniProtKB">
        <authorList>
            <consortium name="RefSeq"/>
        </authorList>
    </citation>
    <scope>IDENTIFICATION</scope>
    <source>
        <tissue evidence="8">Gonads</tissue>
    </source>
</reference>
<feature type="transmembrane region" description="Helical" evidence="5">
    <location>
        <begin position="42"/>
        <end position="62"/>
    </location>
</feature>
<dbReference type="InParanoid" id="A0A1S3IUA9"/>
<keyword evidence="3 5" id="KW-1133">Transmembrane helix</keyword>
<name>A0A1S3IUA9_LINAN</name>
<dbReference type="Gene3D" id="1.20.1250.20">
    <property type="entry name" value="MFS general substrate transporter like domains"/>
    <property type="match status" value="1"/>
</dbReference>
<organism evidence="7 8">
    <name type="scientific">Lingula anatina</name>
    <name type="common">Brachiopod</name>
    <name type="synonym">Lingula unguis</name>
    <dbReference type="NCBI Taxonomy" id="7574"/>
    <lineage>
        <taxon>Eukaryota</taxon>
        <taxon>Metazoa</taxon>
        <taxon>Spiralia</taxon>
        <taxon>Lophotrochozoa</taxon>
        <taxon>Brachiopoda</taxon>
        <taxon>Linguliformea</taxon>
        <taxon>Lingulata</taxon>
        <taxon>Lingulida</taxon>
        <taxon>Linguloidea</taxon>
        <taxon>Lingulidae</taxon>
        <taxon>Lingula</taxon>
    </lineage>
</organism>
<evidence type="ECO:0000313" key="8">
    <source>
        <dbReference type="RefSeq" id="XP_013401521.1"/>
    </source>
</evidence>
<feature type="transmembrane region" description="Helical" evidence="5">
    <location>
        <begin position="160"/>
        <end position="182"/>
    </location>
</feature>
<dbReference type="GO" id="GO:0022857">
    <property type="term" value="F:transmembrane transporter activity"/>
    <property type="evidence" value="ECO:0007669"/>
    <property type="project" value="InterPro"/>
</dbReference>
<keyword evidence="7" id="KW-1185">Reference proteome</keyword>
<dbReference type="OMA" id="RFVRCLY"/>